<dbReference type="STRING" id="1198245.SAMN05444858_11739"/>
<dbReference type="InterPro" id="IPR029058">
    <property type="entry name" value="AB_hydrolase_fold"/>
</dbReference>
<evidence type="ECO:0000313" key="3">
    <source>
        <dbReference type="Proteomes" id="UP000186004"/>
    </source>
</evidence>
<sequence>MSRIEHVELPGLRMAYRVWGPADGRPLVALHGGATTGATWSGLAGALDGVRTYAPDLRGFGATDRPGRYGLELLRDDVLAFLDALALPRVTLLGHSSGAVAAYLLAQAHPERVAALVLAEPPPPVPLGLRLPDRPAVEPPYDWAARTAVVAELNDPPPDWWERLTQITSPTLLVAGGAASHLPQRELARMADRIPAARLARIDGGHAVHTARPAEFHQVVWDFLASTAG</sequence>
<proteinExistence type="predicted"/>
<name>A0A1N7DKI8_9ACTN</name>
<evidence type="ECO:0000259" key="1">
    <source>
        <dbReference type="Pfam" id="PF00561"/>
    </source>
</evidence>
<dbReference type="Pfam" id="PF00561">
    <property type="entry name" value="Abhydrolase_1"/>
    <property type="match status" value="1"/>
</dbReference>
<dbReference type="PRINTS" id="PR00412">
    <property type="entry name" value="EPOXHYDRLASE"/>
</dbReference>
<dbReference type="GO" id="GO:0003824">
    <property type="term" value="F:catalytic activity"/>
    <property type="evidence" value="ECO:0007669"/>
    <property type="project" value="InterPro"/>
</dbReference>
<dbReference type="Gene3D" id="3.40.50.1820">
    <property type="entry name" value="alpha/beta hydrolase"/>
    <property type="match status" value="1"/>
</dbReference>
<dbReference type="Proteomes" id="UP000186004">
    <property type="component" value="Unassembled WGS sequence"/>
</dbReference>
<dbReference type="SUPFAM" id="SSF53474">
    <property type="entry name" value="alpha/beta-Hydrolases"/>
    <property type="match status" value="1"/>
</dbReference>
<dbReference type="PANTHER" id="PTHR43798:SF33">
    <property type="entry name" value="HYDROLASE, PUTATIVE (AFU_ORTHOLOGUE AFUA_2G14860)-RELATED"/>
    <property type="match status" value="1"/>
</dbReference>
<gene>
    <name evidence="2" type="ORF">SAMN05444858_11739</name>
</gene>
<reference evidence="2 3" key="1">
    <citation type="submission" date="2017-01" db="EMBL/GenBank/DDBJ databases">
        <authorList>
            <person name="Mah S.A."/>
            <person name="Swanson W.J."/>
            <person name="Moy G.W."/>
            <person name="Vacquier V.D."/>
        </authorList>
    </citation>
    <scope>NUCLEOTIDE SEQUENCE [LARGE SCALE GENOMIC DNA]</scope>
    <source>
        <strain evidence="2 3">DSM 45758</strain>
    </source>
</reference>
<dbReference type="AlphaFoldDB" id="A0A1N7DKI8"/>
<dbReference type="GO" id="GO:0016020">
    <property type="term" value="C:membrane"/>
    <property type="evidence" value="ECO:0007669"/>
    <property type="project" value="TreeGrafter"/>
</dbReference>
<accession>A0A1N7DKI8</accession>
<feature type="domain" description="AB hydrolase-1" evidence="1">
    <location>
        <begin position="26"/>
        <end position="146"/>
    </location>
</feature>
<dbReference type="EMBL" id="FTNF01000017">
    <property type="protein sequence ID" value="SIR76346.1"/>
    <property type="molecule type" value="Genomic_DNA"/>
</dbReference>
<organism evidence="2 3">
    <name type="scientific">Micromonospora avicenniae</name>
    <dbReference type="NCBI Taxonomy" id="1198245"/>
    <lineage>
        <taxon>Bacteria</taxon>
        <taxon>Bacillati</taxon>
        <taxon>Actinomycetota</taxon>
        <taxon>Actinomycetes</taxon>
        <taxon>Micromonosporales</taxon>
        <taxon>Micromonosporaceae</taxon>
        <taxon>Micromonospora</taxon>
    </lineage>
</organism>
<keyword evidence="3" id="KW-1185">Reference proteome</keyword>
<dbReference type="PANTHER" id="PTHR43798">
    <property type="entry name" value="MONOACYLGLYCEROL LIPASE"/>
    <property type="match status" value="1"/>
</dbReference>
<protein>
    <submittedName>
        <fullName evidence="2">Pimeloyl-ACP methyl ester carboxylesterase</fullName>
    </submittedName>
</protein>
<evidence type="ECO:0000313" key="2">
    <source>
        <dbReference type="EMBL" id="SIR76346.1"/>
    </source>
</evidence>
<dbReference type="PRINTS" id="PR00111">
    <property type="entry name" value="ABHYDROLASE"/>
</dbReference>
<dbReference type="InterPro" id="IPR000639">
    <property type="entry name" value="Epox_hydrolase-like"/>
</dbReference>
<dbReference type="InterPro" id="IPR050266">
    <property type="entry name" value="AB_hydrolase_sf"/>
</dbReference>
<dbReference type="InterPro" id="IPR000073">
    <property type="entry name" value="AB_hydrolase_1"/>
</dbReference>
<dbReference type="RefSeq" id="WP_217696832.1">
    <property type="nucleotide sequence ID" value="NZ_FTNF01000017.1"/>
</dbReference>